<protein>
    <submittedName>
        <fullName evidence="1">Uncharacterized protein</fullName>
    </submittedName>
</protein>
<gene>
    <name evidence="1" type="ORF">TEQG_08863</name>
</gene>
<dbReference type="EMBL" id="DS995839">
    <property type="protein sequence ID" value="EGE09618.1"/>
    <property type="molecule type" value="Genomic_DNA"/>
</dbReference>
<accession>F2Q650</accession>
<evidence type="ECO:0000313" key="2">
    <source>
        <dbReference type="Proteomes" id="UP000009169"/>
    </source>
</evidence>
<dbReference type="HOGENOM" id="CLU_2470672_0_0_1"/>
<organism evidence="1 2">
    <name type="scientific">Trichophyton equinum (strain ATCC MYA-4606 / CBS 127.97)</name>
    <name type="common">Horse ringworm fungus</name>
    <dbReference type="NCBI Taxonomy" id="559882"/>
    <lineage>
        <taxon>Eukaryota</taxon>
        <taxon>Fungi</taxon>
        <taxon>Dikarya</taxon>
        <taxon>Ascomycota</taxon>
        <taxon>Pezizomycotina</taxon>
        <taxon>Eurotiomycetes</taxon>
        <taxon>Eurotiomycetidae</taxon>
        <taxon>Onygenales</taxon>
        <taxon>Arthrodermataceae</taxon>
        <taxon>Trichophyton</taxon>
    </lineage>
</organism>
<sequence>MAQRVRLAQRDHLARGAVLPEGPFGQRDHLARGAVLPEGPGPAAARCIPIAPKSTVEHAWINPGTIRGRLGQTPPEWLGAFYNLASTK</sequence>
<reference evidence="2" key="1">
    <citation type="journal article" date="2012" name="MBio">
        <title>Comparative genome analysis of Trichophyton rubrum and related dermatophytes reveals candidate genes involved in infection.</title>
        <authorList>
            <person name="Martinez D.A."/>
            <person name="Oliver B.G."/>
            <person name="Graeser Y."/>
            <person name="Goldberg J.M."/>
            <person name="Li W."/>
            <person name="Martinez-Rossi N.M."/>
            <person name="Monod M."/>
            <person name="Shelest E."/>
            <person name="Barton R.C."/>
            <person name="Birch E."/>
            <person name="Brakhage A.A."/>
            <person name="Chen Z."/>
            <person name="Gurr S.J."/>
            <person name="Heiman D."/>
            <person name="Heitman J."/>
            <person name="Kosti I."/>
            <person name="Rossi A."/>
            <person name="Saif S."/>
            <person name="Samalova M."/>
            <person name="Saunders C.W."/>
            <person name="Shea T."/>
            <person name="Summerbell R.C."/>
            <person name="Xu J."/>
            <person name="Young S."/>
            <person name="Zeng Q."/>
            <person name="Birren B.W."/>
            <person name="Cuomo C.A."/>
            <person name="White T.C."/>
        </authorList>
    </citation>
    <scope>NUCLEOTIDE SEQUENCE [LARGE SCALE GENOMIC DNA]</scope>
    <source>
        <strain evidence="2">ATCC MYA-4606 / CBS 127.97</strain>
    </source>
</reference>
<keyword evidence="2" id="KW-1185">Reference proteome</keyword>
<name>F2Q650_TRIEC</name>
<dbReference type="VEuPathDB" id="FungiDB:TEQG_08863"/>
<dbReference type="AlphaFoldDB" id="F2Q650"/>
<proteinExistence type="predicted"/>
<dbReference type="Proteomes" id="UP000009169">
    <property type="component" value="Unassembled WGS sequence"/>
</dbReference>
<evidence type="ECO:0000313" key="1">
    <source>
        <dbReference type="EMBL" id="EGE09618.1"/>
    </source>
</evidence>